<keyword evidence="5" id="KW-1185">Reference proteome</keyword>
<feature type="transmembrane region" description="Helical" evidence="1">
    <location>
        <begin position="44"/>
        <end position="67"/>
    </location>
</feature>
<keyword evidence="1" id="KW-0472">Membrane</keyword>
<dbReference type="EMBL" id="JPOS01000090">
    <property type="protein sequence ID" value="KGE85387.1"/>
    <property type="molecule type" value="Genomic_DNA"/>
</dbReference>
<dbReference type="RefSeq" id="WP_044228565.1">
    <property type="nucleotide sequence ID" value="NZ_JBKAGJ010000004.1"/>
</dbReference>
<keyword evidence="1" id="KW-0812">Transmembrane</keyword>
<dbReference type="SUPFAM" id="SSF52047">
    <property type="entry name" value="RNI-like"/>
    <property type="match status" value="1"/>
</dbReference>
<name>A0A098S2J8_9BACT</name>
<organism evidence="4 5">
    <name type="scientific">Phaeodactylibacter xiamenensis</name>
    <dbReference type="NCBI Taxonomy" id="1524460"/>
    <lineage>
        <taxon>Bacteria</taxon>
        <taxon>Pseudomonadati</taxon>
        <taxon>Bacteroidota</taxon>
        <taxon>Saprospiria</taxon>
        <taxon>Saprospirales</taxon>
        <taxon>Haliscomenobacteraceae</taxon>
        <taxon>Phaeodactylibacter</taxon>
    </lineage>
</organism>
<dbReference type="InterPro" id="IPR011429">
    <property type="entry name" value="Cyt_c_Planctomycete-type"/>
</dbReference>
<evidence type="ECO:0000313" key="5">
    <source>
        <dbReference type="Proteomes" id="UP000029736"/>
    </source>
</evidence>
<feature type="domain" description="GH29D-like beta-sandwich" evidence="3">
    <location>
        <begin position="464"/>
        <end position="520"/>
    </location>
</feature>
<comment type="caution">
    <text evidence="4">The sequence shown here is derived from an EMBL/GenBank/DDBJ whole genome shotgun (WGS) entry which is preliminary data.</text>
</comment>
<dbReference type="PANTHER" id="PTHR35889">
    <property type="entry name" value="CYCLOINULO-OLIGOSACCHARIDE FRUCTANOTRANSFERASE-RELATED"/>
    <property type="match status" value="1"/>
</dbReference>
<reference evidence="4 5" key="1">
    <citation type="journal article" date="2014" name="Int. J. Syst. Evol. Microbiol.">
        <title>Phaeodactylibacter xiamenensis gen. nov., sp. nov., a member of the family Saprospiraceae isolated from the marine alga Phaeodactylum tricornutum.</title>
        <authorList>
            <person name="Chen Z.Jr."/>
            <person name="Lei X."/>
            <person name="Lai Q."/>
            <person name="Li Y."/>
            <person name="Zhang B."/>
            <person name="Zhang J."/>
            <person name="Zhang H."/>
            <person name="Yang L."/>
            <person name="Zheng W."/>
            <person name="Tian Y."/>
            <person name="Yu Z."/>
            <person name="Xu H.Jr."/>
            <person name="Zheng T."/>
        </authorList>
    </citation>
    <scope>NUCLEOTIDE SEQUENCE [LARGE SCALE GENOMIC DNA]</scope>
    <source>
        <strain evidence="4 5">KD52</strain>
    </source>
</reference>
<dbReference type="Pfam" id="PF13516">
    <property type="entry name" value="LRR_6"/>
    <property type="match status" value="2"/>
</dbReference>
<feature type="domain" description="Cytochrome C Planctomycete-type" evidence="2">
    <location>
        <begin position="168"/>
        <end position="227"/>
    </location>
</feature>
<dbReference type="InterPro" id="IPR001611">
    <property type="entry name" value="Leu-rich_rpt"/>
</dbReference>
<evidence type="ECO:0000313" key="4">
    <source>
        <dbReference type="EMBL" id="KGE85387.1"/>
    </source>
</evidence>
<dbReference type="OrthoDB" id="1099022at2"/>
<dbReference type="STRING" id="1524460.IX84_28255"/>
<dbReference type="Gene3D" id="3.80.10.10">
    <property type="entry name" value="Ribonuclease Inhibitor"/>
    <property type="match status" value="1"/>
</dbReference>
<dbReference type="Pfam" id="PF13290">
    <property type="entry name" value="CHB_HEX_C_1"/>
    <property type="match status" value="1"/>
</dbReference>
<evidence type="ECO:0000259" key="3">
    <source>
        <dbReference type="Pfam" id="PF13290"/>
    </source>
</evidence>
<evidence type="ECO:0000256" key="1">
    <source>
        <dbReference type="SAM" id="Phobius"/>
    </source>
</evidence>
<protein>
    <submittedName>
        <fullName evidence="4">Uncharacterized protein</fullName>
    </submittedName>
</protein>
<dbReference type="InterPro" id="IPR008979">
    <property type="entry name" value="Galactose-bd-like_sf"/>
</dbReference>
<dbReference type="Pfam" id="PF07635">
    <property type="entry name" value="PSCyt1"/>
    <property type="match status" value="1"/>
</dbReference>
<dbReference type="SUPFAM" id="SSF49785">
    <property type="entry name" value="Galactose-binding domain-like"/>
    <property type="match status" value="1"/>
</dbReference>
<proteinExistence type="predicted"/>
<dbReference type="Gene3D" id="2.60.120.260">
    <property type="entry name" value="Galactose-binding domain-like"/>
    <property type="match status" value="1"/>
</dbReference>
<dbReference type="InterPro" id="IPR059177">
    <property type="entry name" value="GH29D-like_dom"/>
</dbReference>
<dbReference type="PANTHER" id="PTHR35889:SF3">
    <property type="entry name" value="F-BOX DOMAIN-CONTAINING PROTEIN"/>
    <property type="match status" value="1"/>
</dbReference>
<gene>
    <name evidence="4" type="ORF">IX84_28255</name>
</gene>
<keyword evidence="1" id="KW-1133">Transmembrane helix</keyword>
<accession>A0A098S2J8</accession>
<dbReference type="Proteomes" id="UP000029736">
    <property type="component" value="Unassembled WGS sequence"/>
</dbReference>
<evidence type="ECO:0000259" key="2">
    <source>
        <dbReference type="Pfam" id="PF07635"/>
    </source>
</evidence>
<feature type="transmembrane region" description="Helical" evidence="1">
    <location>
        <begin position="14"/>
        <end position="32"/>
    </location>
</feature>
<feature type="transmembrane region" description="Helical" evidence="1">
    <location>
        <begin position="79"/>
        <end position="96"/>
    </location>
</feature>
<dbReference type="AlphaFoldDB" id="A0A098S2J8"/>
<dbReference type="InterPro" id="IPR032675">
    <property type="entry name" value="LRR_dom_sf"/>
</dbReference>
<sequence length="705" mass="77217">MDVLSINLARLHPLIVHLPIGFLLLGILMEGLQRWQKHNNYQPAIGLSLLLGTLASIVAAATGWWLAEEGGYEENLLQYHRWLGIATTISALLLYLGHLEYTRLLTKLYPYLLWVCGVVLFAAGHFGGAMTHGTDYLFEKPAAPQTVENIEEALVYDLIIQPIMDQKCTGCHKPSKSKGGLVLTDQAGLMAGGDSGPLFNTAVPAQSLLLERVHLPMEVEEHMPPEGKPQLSAGEIQLLEWWMGNGACFDCKVKDMEDRAAVAALLEAYQTPADHWAKLDLPPMPLETVQQLKAQGLRVAVAAEESPFLLVDMARDTAISARSFAPLRKYADRVIELHCGHSNFSDELSGQLADFTNLKKLQLQGTRITDAGLGFLAELPHLQVLNLYGTAVTDQGLKAIGQLPELKQIYLWQTAVSDAGLTKWKEAHPQVVVQQEADREVFGTAALNPPLLEAASTLFHDSIVVRAISNFKGVEVRYSIDGTPPGPDSPLFPDSLILRKTAEVQAFAVKPGWNDSEVSSARFVKAGLRAKTGRLLNPPSGKFQANGGASLVDLQKGTAVFTAGSWLGYEGEHMGAVMELPELTPVNEVTISALSRPASWIFFPKSAIVSVSADGQQFREVSRADWPTIDKEVVETELKYFPIAFDPVEARYVKVEVRSPLRNPDWHPNPGGKSWIFLDEILLSGPEEVFDHGGISASTDYKTTK</sequence>
<feature type="transmembrane region" description="Helical" evidence="1">
    <location>
        <begin position="108"/>
        <end position="128"/>
    </location>
</feature>